<keyword evidence="1" id="KW-0597">Phosphoprotein</keyword>
<dbReference type="Gene3D" id="3.40.50.2300">
    <property type="match status" value="1"/>
</dbReference>
<organism evidence="3 4">
    <name type="scientific">Oharaeibacter diazotrophicus</name>
    <dbReference type="NCBI Taxonomy" id="1920512"/>
    <lineage>
        <taxon>Bacteria</taxon>
        <taxon>Pseudomonadati</taxon>
        <taxon>Pseudomonadota</taxon>
        <taxon>Alphaproteobacteria</taxon>
        <taxon>Hyphomicrobiales</taxon>
        <taxon>Pleomorphomonadaceae</taxon>
        <taxon>Oharaeibacter</taxon>
    </lineage>
</organism>
<dbReference type="Proteomes" id="UP000294547">
    <property type="component" value="Unassembled WGS sequence"/>
</dbReference>
<gene>
    <name evidence="3" type="ORF">EDD54_2038</name>
</gene>
<dbReference type="SUPFAM" id="SSF52172">
    <property type="entry name" value="CheY-like"/>
    <property type="match status" value="1"/>
</dbReference>
<sequence length="118" mass="12283">MSFVIVEDDPAVADALQALLVGAGHDATVRSSAESLFSSAPPRGGDTVIVDLGLPGIGGAVLVAWLSALADPPRIIVISGKSSLTIERETRHLRPVQVLRKPPSADWLEAMTTASPPH</sequence>
<keyword evidence="4" id="KW-1185">Reference proteome</keyword>
<evidence type="ECO:0000313" key="3">
    <source>
        <dbReference type="EMBL" id="TDP85190.1"/>
    </source>
</evidence>
<dbReference type="InterPro" id="IPR001789">
    <property type="entry name" value="Sig_transdc_resp-reg_receiver"/>
</dbReference>
<dbReference type="PROSITE" id="PS50110">
    <property type="entry name" value="RESPONSE_REGULATORY"/>
    <property type="match status" value="1"/>
</dbReference>
<accession>A0A4R6RFY4</accession>
<evidence type="ECO:0000256" key="1">
    <source>
        <dbReference type="PROSITE-ProRule" id="PRU00169"/>
    </source>
</evidence>
<protein>
    <submittedName>
        <fullName evidence="3">Response regulator receiver domain-containing protein</fullName>
    </submittedName>
</protein>
<feature type="domain" description="Response regulatory" evidence="2">
    <location>
        <begin position="2"/>
        <end position="116"/>
    </location>
</feature>
<dbReference type="Pfam" id="PF00072">
    <property type="entry name" value="Response_reg"/>
    <property type="match status" value="1"/>
</dbReference>
<evidence type="ECO:0000259" key="2">
    <source>
        <dbReference type="PROSITE" id="PS50110"/>
    </source>
</evidence>
<dbReference type="AlphaFoldDB" id="A0A4R6RFY4"/>
<comment type="caution">
    <text evidence="3">The sequence shown here is derived from an EMBL/GenBank/DDBJ whole genome shotgun (WGS) entry which is preliminary data.</text>
</comment>
<dbReference type="SMART" id="SM00448">
    <property type="entry name" value="REC"/>
    <property type="match status" value="1"/>
</dbReference>
<dbReference type="EMBL" id="SNXY01000007">
    <property type="protein sequence ID" value="TDP85190.1"/>
    <property type="molecule type" value="Genomic_DNA"/>
</dbReference>
<proteinExistence type="predicted"/>
<dbReference type="InterPro" id="IPR011006">
    <property type="entry name" value="CheY-like_superfamily"/>
</dbReference>
<dbReference type="GO" id="GO:0000160">
    <property type="term" value="P:phosphorelay signal transduction system"/>
    <property type="evidence" value="ECO:0007669"/>
    <property type="project" value="InterPro"/>
</dbReference>
<dbReference type="CDD" id="cd00156">
    <property type="entry name" value="REC"/>
    <property type="match status" value="1"/>
</dbReference>
<name>A0A4R6RFY4_9HYPH</name>
<reference evidence="3 4" key="1">
    <citation type="submission" date="2019-03" db="EMBL/GenBank/DDBJ databases">
        <title>Genomic Encyclopedia of Type Strains, Phase IV (KMG-IV): sequencing the most valuable type-strain genomes for metagenomic binning, comparative biology and taxonomic classification.</title>
        <authorList>
            <person name="Goeker M."/>
        </authorList>
    </citation>
    <scope>NUCLEOTIDE SEQUENCE [LARGE SCALE GENOMIC DNA]</scope>
    <source>
        <strain evidence="3 4">DSM 102969</strain>
    </source>
</reference>
<evidence type="ECO:0000313" key="4">
    <source>
        <dbReference type="Proteomes" id="UP000294547"/>
    </source>
</evidence>
<feature type="modified residue" description="4-aspartylphosphate" evidence="1">
    <location>
        <position position="51"/>
    </location>
</feature>